<name>A0ABV8RBQ1_9FLAO</name>
<organism evidence="3 4">
    <name type="scientific">Polaribacter marinivivus</name>
    <dbReference type="NCBI Taxonomy" id="1524260"/>
    <lineage>
        <taxon>Bacteria</taxon>
        <taxon>Pseudomonadati</taxon>
        <taxon>Bacteroidota</taxon>
        <taxon>Flavobacteriia</taxon>
        <taxon>Flavobacteriales</taxon>
        <taxon>Flavobacteriaceae</taxon>
    </lineage>
</organism>
<protein>
    <submittedName>
        <fullName evidence="3">DUF4834 family protein</fullName>
    </submittedName>
</protein>
<keyword evidence="2" id="KW-1133">Transmembrane helix</keyword>
<keyword evidence="2" id="KW-0812">Transmembrane</keyword>
<proteinExistence type="predicted"/>
<keyword evidence="2" id="KW-0472">Membrane</keyword>
<dbReference type="RefSeq" id="WP_298994047.1">
    <property type="nucleotide sequence ID" value="NZ_JBHSCY010000003.1"/>
</dbReference>
<dbReference type="Pfam" id="PF16118">
    <property type="entry name" value="DUF4834"/>
    <property type="match status" value="1"/>
</dbReference>
<evidence type="ECO:0000313" key="3">
    <source>
        <dbReference type="EMBL" id="MFC4269829.1"/>
    </source>
</evidence>
<comment type="caution">
    <text evidence="3">The sequence shown here is derived from an EMBL/GenBank/DDBJ whole genome shotgun (WGS) entry which is preliminary data.</text>
</comment>
<dbReference type="InterPro" id="IPR032272">
    <property type="entry name" value="DUF4834"/>
</dbReference>
<sequence length="84" mass="9759">MGLLKTLFFILLFYYGFKFLAKLIAPYVVNKVADTMKKKAEQQFGNYQQEHTVREGETIIDKAPKNKNNSNNSVGEYVDYEEID</sequence>
<dbReference type="EMBL" id="JBHSCY010000003">
    <property type="protein sequence ID" value="MFC4269829.1"/>
    <property type="molecule type" value="Genomic_DNA"/>
</dbReference>
<evidence type="ECO:0000256" key="1">
    <source>
        <dbReference type="SAM" id="MobiDB-lite"/>
    </source>
</evidence>
<keyword evidence="4" id="KW-1185">Reference proteome</keyword>
<gene>
    <name evidence="3" type="ORF">ACFOWD_13010</name>
</gene>
<evidence type="ECO:0000313" key="4">
    <source>
        <dbReference type="Proteomes" id="UP001595826"/>
    </source>
</evidence>
<dbReference type="Proteomes" id="UP001595826">
    <property type="component" value="Unassembled WGS sequence"/>
</dbReference>
<reference evidence="4" key="1">
    <citation type="journal article" date="2019" name="Int. J. Syst. Evol. Microbiol.">
        <title>The Global Catalogue of Microorganisms (GCM) 10K type strain sequencing project: providing services to taxonomists for standard genome sequencing and annotation.</title>
        <authorList>
            <consortium name="The Broad Institute Genomics Platform"/>
            <consortium name="The Broad Institute Genome Sequencing Center for Infectious Disease"/>
            <person name="Wu L."/>
            <person name="Ma J."/>
        </authorList>
    </citation>
    <scope>NUCLEOTIDE SEQUENCE [LARGE SCALE GENOMIC DNA]</scope>
    <source>
        <strain evidence="4">CECT 8655</strain>
    </source>
</reference>
<feature type="transmembrane region" description="Helical" evidence="2">
    <location>
        <begin position="6"/>
        <end position="29"/>
    </location>
</feature>
<accession>A0ABV8RBQ1</accession>
<feature type="region of interest" description="Disordered" evidence="1">
    <location>
        <begin position="61"/>
        <end position="84"/>
    </location>
</feature>
<evidence type="ECO:0000256" key="2">
    <source>
        <dbReference type="SAM" id="Phobius"/>
    </source>
</evidence>